<feature type="compositionally biased region" description="Polar residues" evidence="1">
    <location>
        <begin position="222"/>
        <end position="236"/>
    </location>
</feature>
<proteinExistence type="predicted"/>
<organism evidence="3 4">
    <name type="scientific">Naegleria lovaniensis</name>
    <name type="common">Amoeba</name>
    <dbReference type="NCBI Taxonomy" id="51637"/>
    <lineage>
        <taxon>Eukaryota</taxon>
        <taxon>Discoba</taxon>
        <taxon>Heterolobosea</taxon>
        <taxon>Tetramitia</taxon>
        <taxon>Eutetramitia</taxon>
        <taxon>Vahlkampfiidae</taxon>
        <taxon>Naegleria</taxon>
    </lineage>
</organism>
<comment type="caution">
    <text evidence="3">The sequence shown here is derived from an EMBL/GenBank/DDBJ whole genome shotgun (WGS) entry which is preliminary data.</text>
</comment>
<dbReference type="Proteomes" id="UP000816034">
    <property type="component" value="Unassembled WGS sequence"/>
</dbReference>
<evidence type="ECO:0000256" key="2">
    <source>
        <dbReference type="SAM" id="Phobius"/>
    </source>
</evidence>
<evidence type="ECO:0008006" key="5">
    <source>
        <dbReference type="Google" id="ProtNLM"/>
    </source>
</evidence>
<dbReference type="EMBL" id="PYSW02000001">
    <property type="protein sequence ID" value="KAG2393819.1"/>
    <property type="molecule type" value="Genomic_DNA"/>
</dbReference>
<feature type="region of interest" description="Disordered" evidence="1">
    <location>
        <begin position="214"/>
        <end position="264"/>
    </location>
</feature>
<keyword evidence="4" id="KW-1185">Reference proteome</keyword>
<gene>
    <name evidence="3" type="ORF">C9374_003583</name>
</gene>
<keyword evidence="2" id="KW-1133">Transmembrane helix</keyword>
<name>A0AA88KSM3_NAELO</name>
<reference evidence="3 4" key="1">
    <citation type="journal article" date="2018" name="BMC Genomics">
        <title>The genome of Naegleria lovaniensis, the basis for a comparative approach to unravel pathogenicity factors of the human pathogenic amoeba N. fowleri.</title>
        <authorList>
            <person name="Liechti N."/>
            <person name="Schurch N."/>
            <person name="Bruggmann R."/>
            <person name="Wittwer M."/>
        </authorList>
    </citation>
    <scope>NUCLEOTIDE SEQUENCE [LARGE SCALE GENOMIC DNA]</scope>
    <source>
        <strain evidence="3 4">ATCC 30569</strain>
    </source>
</reference>
<sequence length="396" mass="45874">MTIVLDRQRKKDLRTFERHIAHLYSDKLRVQRLWRFIYNLVLIVTIICFFLFYYYSYHYHASSVPLSRNSSPGGKHHIMMEQDPNDNISSQNIQPVEKNKLVHHDDDSTKHRSNYNENSNYVKFHPYKSDKSEAETDPAALEQQRKNNIVSAVGFFLLVFFLMVHFFTQQTRHLANDYVYGLNMSLYLFHIQFNPNTLKLIKLSPSSHAASHAAVSTVKTSQDMNQESTTASTMKSGTADMSHKDEEDSTQETPSSIKTLSFYSQGGDDDLNDIDVKRLNAFIDENRKQSSSGGFPSGKMILPPHLQRPENLEREIEIQESLERKQEQDMSLAVKELEQRAAESGYGMPMKPQNDMDVIPVEGGKALQHSQRLHHLYFHRERDDDEEESIQEKKNK</sequence>
<feature type="compositionally biased region" description="Polar residues" evidence="1">
    <location>
        <begin position="251"/>
        <end position="264"/>
    </location>
</feature>
<dbReference type="GeneID" id="68096038"/>
<dbReference type="AlphaFoldDB" id="A0AA88KSM3"/>
<keyword evidence="2" id="KW-0812">Transmembrane</keyword>
<accession>A0AA88KSM3</accession>
<evidence type="ECO:0000256" key="1">
    <source>
        <dbReference type="SAM" id="MobiDB-lite"/>
    </source>
</evidence>
<protein>
    <recommendedName>
        <fullName evidence="5">Transmembrane protein</fullName>
    </recommendedName>
</protein>
<feature type="transmembrane region" description="Helical" evidence="2">
    <location>
        <begin position="149"/>
        <end position="168"/>
    </location>
</feature>
<feature type="region of interest" description="Disordered" evidence="1">
    <location>
        <begin position="285"/>
        <end position="310"/>
    </location>
</feature>
<evidence type="ECO:0000313" key="4">
    <source>
        <dbReference type="Proteomes" id="UP000816034"/>
    </source>
</evidence>
<keyword evidence="2" id="KW-0472">Membrane</keyword>
<feature type="transmembrane region" description="Helical" evidence="2">
    <location>
        <begin position="36"/>
        <end position="55"/>
    </location>
</feature>
<evidence type="ECO:0000313" key="3">
    <source>
        <dbReference type="EMBL" id="KAG2393819.1"/>
    </source>
</evidence>
<dbReference type="RefSeq" id="XP_044555713.1">
    <property type="nucleotide sequence ID" value="XM_044693127.1"/>
</dbReference>